<sequence>MELSRPSLLPSCALIFLALLASPWWSVHSAEDVVITKVDRRIDLTSHIVRTSASIRFENKGSSDTTKVLFALSSAQAERLAYLAAIVLEGKGKSKTQSDPLAVSQVSFQSAPRDIVLYSFSLNKPLKRGESAIVEVNYVLTHVLKPFPEEIKQSDVQLVVYLDNAYLLSPYVVKVQTTTFKLPRSRVESFTKLDASRLADSELKYGPYENVAAFSHQPVTVHFENNQPFAVIKELEREIEISHWGNVYVTENYHLMHGGARHKGTFSRLDYQARPSASGVAAFNRLFAKLPPRAHSVYYRDEIGNISTSHLRSDNKRTDLLLEPRYPLFGGWQVTFTLGYGVPISDFLFYSKDGQRFLDFTFGSPISNAVVDKLVVKVVLPEGSKDPVVSVPFPVEITHERKYSYLDTVGRTVVVLRKENVVPEHDVHFQVYYKFNNLALLAEPLMLVFGIFCFFIACIAYMHFDFSISKSSASYQARLQREEVADAIQRLQKVMNVRAAVTDKLDASLRDLARTGDVASCKAARKAAEATLKETAKEVKSIQEALQASSRAASVLLKVDSLIQKEKEKQDKLLQKHSLTVELYERKLSSKDIDNRIAPYQQKLLVLTQEVSDLLHAIDD</sequence>
<reference evidence="2" key="1">
    <citation type="journal article" date="2024" name="Proc. Natl. Acad. Sci. U.S.A.">
        <title>Extraordinary preservation of gene collinearity over three hundred million years revealed in homosporous lycophytes.</title>
        <authorList>
            <person name="Li C."/>
            <person name="Wickell D."/>
            <person name="Kuo L.Y."/>
            <person name="Chen X."/>
            <person name="Nie B."/>
            <person name="Liao X."/>
            <person name="Peng D."/>
            <person name="Ji J."/>
            <person name="Jenkins J."/>
            <person name="Williams M."/>
            <person name="Shu S."/>
            <person name="Plott C."/>
            <person name="Barry K."/>
            <person name="Rajasekar S."/>
            <person name="Grimwood J."/>
            <person name="Han X."/>
            <person name="Sun S."/>
            <person name="Hou Z."/>
            <person name="He W."/>
            <person name="Dai G."/>
            <person name="Sun C."/>
            <person name="Schmutz J."/>
            <person name="Leebens-Mack J.H."/>
            <person name="Li F.W."/>
            <person name="Wang L."/>
        </authorList>
    </citation>
    <scope>NUCLEOTIDE SEQUENCE [LARGE SCALE GENOMIC DNA]</scope>
    <source>
        <strain evidence="2">cv. PW_Plant_1</strain>
    </source>
</reference>
<protein>
    <submittedName>
        <fullName evidence="1">Uncharacterized protein</fullName>
    </submittedName>
</protein>
<proteinExistence type="predicted"/>
<name>A0ACC2EUK3_DIPCM</name>
<accession>A0ACC2EUK3</accession>
<keyword evidence="2" id="KW-1185">Reference proteome</keyword>
<gene>
    <name evidence="1" type="ORF">O6H91_01G105300</name>
</gene>
<organism evidence="1 2">
    <name type="scientific">Diphasiastrum complanatum</name>
    <name type="common">Issler's clubmoss</name>
    <name type="synonym">Lycopodium complanatum</name>
    <dbReference type="NCBI Taxonomy" id="34168"/>
    <lineage>
        <taxon>Eukaryota</taxon>
        <taxon>Viridiplantae</taxon>
        <taxon>Streptophyta</taxon>
        <taxon>Embryophyta</taxon>
        <taxon>Tracheophyta</taxon>
        <taxon>Lycopodiopsida</taxon>
        <taxon>Lycopodiales</taxon>
        <taxon>Lycopodiaceae</taxon>
        <taxon>Lycopodioideae</taxon>
        <taxon>Diphasiastrum</taxon>
    </lineage>
</organism>
<dbReference type="EMBL" id="CM055092">
    <property type="protein sequence ID" value="KAJ7570055.1"/>
    <property type="molecule type" value="Genomic_DNA"/>
</dbReference>
<evidence type="ECO:0000313" key="1">
    <source>
        <dbReference type="EMBL" id="KAJ7570055.1"/>
    </source>
</evidence>
<dbReference type="Proteomes" id="UP001162992">
    <property type="component" value="Chromosome 1"/>
</dbReference>
<comment type="caution">
    <text evidence="1">The sequence shown here is derived from an EMBL/GenBank/DDBJ whole genome shotgun (WGS) entry which is preliminary data.</text>
</comment>
<evidence type="ECO:0000313" key="2">
    <source>
        <dbReference type="Proteomes" id="UP001162992"/>
    </source>
</evidence>